<organism evidence="3 4">
    <name type="scientific">Anisodus tanguticus</name>
    <dbReference type="NCBI Taxonomy" id="243964"/>
    <lineage>
        <taxon>Eukaryota</taxon>
        <taxon>Viridiplantae</taxon>
        <taxon>Streptophyta</taxon>
        <taxon>Embryophyta</taxon>
        <taxon>Tracheophyta</taxon>
        <taxon>Spermatophyta</taxon>
        <taxon>Magnoliopsida</taxon>
        <taxon>eudicotyledons</taxon>
        <taxon>Gunneridae</taxon>
        <taxon>Pentapetalae</taxon>
        <taxon>asterids</taxon>
        <taxon>lamiids</taxon>
        <taxon>Solanales</taxon>
        <taxon>Solanaceae</taxon>
        <taxon>Solanoideae</taxon>
        <taxon>Hyoscyameae</taxon>
        <taxon>Anisodus</taxon>
    </lineage>
</organism>
<dbReference type="EMBL" id="JAVYJV010000016">
    <property type="protein sequence ID" value="KAK4350405.1"/>
    <property type="molecule type" value="Genomic_DNA"/>
</dbReference>
<feature type="transmembrane region" description="Helical" evidence="2">
    <location>
        <begin position="45"/>
        <end position="65"/>
    </location>
</feature>
<keyword evidence="2" id="KW-0812">Transmembrane</keyword>
<dbReference type="PANTHER" id="PTHR33429">
    <property type="entry name" value="OS02G0708000 PROTEIN-RELATED"/>
    <property type="match status" value="1"/>
</dbReference>
<evidence type="ECO:0000256" key="2">
    <source>
        <dbReference type="SAM" id="Phobius"/>
    </source>
</evidence>
<evidence type="ECO:0000313" key="3">
    <source>
        <dbReference type="EMBL" id="KAK4350405.1"/>
    </source>
</evidence>
<evidence type="ECO:0000256" key="1">
    <source>
        <dbReference type="SAM" id="MobiDB-lite"/>
    </source>
</evidence>
<comment type="caution">
    <text evidence="3">The sequence shown here is derived from an EMBL/GenBank/DDBJ whole genome shotgun (WGS) entry which is preliminary data.</text>
</comment>
<sequence length="153" mass="17484">MATTASKIWPNEQQPPQQQQQQQPQQLVLYPEAVPNSVWHSSGSIGPFFAVISVLTVLAILSCIVGRYCTNRKPATPLDSIKQRDCGFGWVKGKLWWRCTNCCDSSNEVKIRLVHMVKWEHKIKSNSEMGHHVWTQLTLRKFNELTYEGSLDS</sequence>
<keyword evidence="2" id="KW-0472">Membrane</keyword>
<name>A0AAE1RDY5_9SOLA</name>
<accession>A0AAE1RDY5</accession>
<dbReference type="Proteomes" id="UP001291623">
    <property type="component" value="Unassembled WGS sequence"/>
</dbReference>
<protein>
    <submittedName>
        <fullName evidence="3">Uncharacterized protein</fullName>
    </submittedName>
</protein>
<proteinExistence type="predicted"/>
<keyword evidence="2" id="KW-1133">Transmembrane helix</keyword>
<feature type="region of interest" description="Disordered" evidence="1">
    <location>
        <begin position="1"/>
        <end position="22"/>
    </location>
</feature>
<gene>
    <name evidence="3" type="ORF">RND71_029718</name>
</gene>
<evidence type="ECO:0000313" key="4">
    <source>
        <dbReference type="Proteomes" id="UP001291623"/>
    </source>
</evidence>
<keyword evidence="4" id="KW-1185">Reference proteome</keyword>
<dbReference type="AlphaFoldDB" id="A0AAE1RDY5"/>
<reference evidence="3" key="1">
    <citation type="submission" date="2023-12" db="EMBL/GenBank/DDBJ databases">
        <title>Genome assembly of Anisodus tanguticus.</title>
        <authorList>
            <person name="Wang Y.-J."/>
        </authorList>
    </citation>
    <scope>NUCLEOTIDE SEQUENCE</scope>
    <source>
        <strain evidence="3">KB-2021</strain>
        <tissue evidence="3">Leaf</tissue>
    </source>
</reference>
<dbReference type="PANTHER" id="PTHR33429:SF23">
    <property type="entry name" value="OS02G0709350 PROTEIN"/>
    <property type="match status" value="1"/>
</dbReference>